<gene>
    <name evidence="3" type="ORF">PHYBLDRAFT_171662</name>
</gene>
<feature type="region of interest" description="Disordered" evidence="1">
    <location>
        <begin position="702"/>
        <end position="725"/>
    </location>
</feature>
<feature type="compositionally biased region" description="Polar residues" evidence="1">
    <location>
        <begin position="1"/>
        <end position="11"/>
    </location>
</feature>
<dbReference type="InterPro" id="IPR014752">
    <property type="entry name" value="Arrestin-like_C"/>
</dbReference>
<protein>
    <recommendedName>
        <fullName evidence="2">Arrestin C-terminal-like domain-containing protein</fullName>
    </recommendedName>
</protein>
<evidence type="ECO:0000313" key="3">
    <source>
        <dbReference type="EMBL" id="OAD70279.1"/>
    </source>
</evidence>
<name>A0A167LEJ1_PHYB8</name>
<feature type="domain" description="Arrestin C-terminal-like" evidence="2">
    <location>
        <begin position="339"/>
        <end position="481"/>
    </location>
</feature>
<dbReference type="GO" id="GO:0005886">
    <property type="term" value="C:plasma membrane"/>
    <property type="evidence" value="ECO:0007669"/>
    <property type="project" value="TreeGrafter"/>
</dbReference>
<dbReference type="GO" id="GO:0030674">
    <property type="term" value="F:protein-macromolecule adaptor activity"/>
    <property type="evidence" value="ECO:0007669"/>
    <property type="project" value="TreeGrafter"/>
</dbReference>
<dbReference type="InParanoid" id="A0A167LEJ1"/>
<dbReference type="Gene3D" id="2.60.40.640">
    <property type="match status" value="2"/>
</dbReference>
<evidence type="ECO:0000259" key="2">
    <source>
        <dbReference type="SMART" id="SM01017"/>
    </source>
</evidence>
<dbReference type="PANTHER" id="PTHR11188">
    <property type="entry name" value="ARRESTIN DOMAIN CONTAINING PROTEIN"/>
    <property type="match status" value="1"/>
</dbReference>
<dbReference type="Proteomes" id="UP000077315">
    <property type="component" value="Unassembled WGS sequence"/>
</dbReference>
<dbReference type="RefSeq" id="XP_018288319.1">
    <property type="nucleotide sequence ID" value="XM_018436640.1"/>
</dbReference>
<dbReference type="OrthoDB" id="298939at2759"/>
<dbReference type="PANTHER" id="PTHR11188:SF17">
    <property type="entry name" value="FI21816P1"/>
    <property type="match status" value="1"/>
</dbReference>
<feature type="region of interest" description="Disordered" evidence="1">
    <location>
        <begin position="1"/>
        <end position="30"/>
    </location>
</feature>
<dbReference type="GO" id="GO:0005829">
    <property type="term" value="C:cytosol"/>
    <property type="evidence" value="ECO:0007669"/>
    <property type="project" value="TreeGrafter"/>
</dbReference>
<dbReference type="GeneID" id="28997546"/>
<accession>A0A167LEJ1</accession>
<dbReference type="SMART" id="SM01017">
    <property type="entry name" value="Arrestin_C"/>
    <property type="match status" value="1"/>
</dbReference>
<reference evidence="4" key="1">
    <citation type="submission" date="2015-06" db="EMBL/GenBank/DDBJ databases">
        <title>Expansion of signal transduction pathways in fungi by whole-genome duplication.</title>
        <authorList>
            <consortium name="DOE Joint Genome Institute"/>
            <person name="Corrochano L.M."/>
            <person name="Kuo A."/>
            <person name="Marcet-Houben M."/>
            <person name="Polaino S."/>
            <person name="Salamov A."/>
            <person name="Villalobos J.M."/>
            <person name="Alvarez M.I."/>
            <person name="Avalos J."/>
            <person name="Benito E.P."/>
            <person name="Benoit I."/>
            <person name="Burger G."/>
            <person name="Camino L.P."/>
            <person name="Canovas D."/>
            <person name="Cerda-Olmedo E."/>
            <person name="Cheng J.-F."/>
            <person name="Dominguez A."/>
            <person name="Elias M."/>
            <person name="Eslava A.P."/>
            <person name="Glaser F."/>
            <person name="Grimwood J."/>
            <person name="Gutierrez G."/>
            <person name="Heitman J."/>
            <person name="Henrissat B."/>
            <person name="Iturriaga E.A."/>
            <person name="Lang B.F."/>
            <person name="Lavin J.L."/>
            <person name="Lee S."/>
            <person name="Li W."/>
            <person name="Lindquist E."/>
            <person name="Lopez-Garcia S."/>
            <person name="Luque E.M."/>
            <person name="Marcos A.T."/>
            <person name="Martin J."/>
            <person name="McCluskey K."/>
            <person name="Medina H.R."/>
            <person name="Miralles-Duran A."/>
            <person name="Miyazaki A."/>
            <person name="Munoz-Torres E."/>
            <person name="Oguiza J.A."/>
            <person name="Ohm R."/>
            <person name="Olmedo M."/>
            <person name="Orejas M."/>
            <person name="Ortiz-Castellanos L."/>
            <person name="Pisabarro A.G."/>
            <person name="Rodriguez-Romero J."/>
            <person name="Ruiz-Herrera J."/>
            <person name="Ruiz-Vazquez R."/>
            <person name="Sanz C."/>
            <person name="Schackwitz W."/>
            <person name="Schmutz J."/>
            <person name="Shahriari M."/>
            <person name="Shelest E."/>
            <person name="Silva-Franco F."/>
            <person name="Soanes D."/>
            <person name="Syed K."/>
            <person name="Tagua V.G."/>
            <person name="Talbot N.J."/>
            <person name="Thon M."/>
            <person name="De vries R.P."/>
            <person name="Wiebenga A."/>
            <person name="Yadav J.S."/>
            <person name="Braun E.L."/>
            <person name="Baker S."/>
            <person name="Garre V."/>
            <person name="Horwitz B."/>
            <person name="Torres-Martinez S."/>
            <person name="Idnurm A."/>
            <person name="Herrera-Estrella A."/>
            <person name="Gabaldon T."/>
            <person name="Grigoriev I.V."/>
        </authorList>
    </citation>
    <scope>NUCLEOTIDE SEQUENCE [LARGE SCALE GENOMIC DNA]</scope>
    <source>
        <strain evidence="4">NRRL 1555(-)</strain>
    </source>
</reference>
<dbReference type="VEuPathDB" id="FungiDB:PHYBLDRAFT_171662"/>
<dbReference type="InterPro" id="IPR050357">
    <property type="entry name" value="Arrestin_domain-protein"/>
</dbReference>
<dbReference type="SUPFAM" id="SSF81296">
    <property type="entry name" value="E set domains"/>
    <property type="match status" value="1"/>
</dbReference>
<dbReference type="AlphaFoldDB" id="A0A167LEJ1"/>
<dbReference type="GO" id="GO:0031625">
    <property type="term" value="F:ubiquitin protein ligase binding"/>
    <property type="evidence" value="ECO:0007669"/>
    <property type="project" value="TreeGrafter"/>
</dbReference>
<feature type="compositionally biased region" description="Polar residues" evidence="1">
    <location>
        <begin position="714"/>
        <end position="725"/>
    </location>
</feature>
<dbReference type="InterPro" id="IPR014756">
    <property type="entry name" value="Ig_E-set"/>
</dbReference>
<dbReference type="EMBL" id="KV440989">
    <property type="protein sequence ID" value="OAD70279.1"/>
    <property type="molecule type" value="Genomic_DNA"/>
</dbReference>
<keyword evidence="4" id="KW-1185">Reference proteome</keyword>
<evidence type="ECO:0000256" key="1">
    <source>
        <dbReference type="SAM" id="MobiDB-lite"/>
    </source>
</evidence>
<evidence type="ECO:0000313" key="4">
    <source>
        <dbReference type="Proteomes" id="UP000077315"/>
    </source>
</evidence>
<dbReference type="GO" id="GO:0070086">
    <property type="term" value="P:ubiquitin-dependent endocytosis"/>
    <property type="evidence" value="ECO:0007669"/>
    <property type="project" value="TreeGrafter"/>
</dbReference>
<dbReference type="InterPro" id="IPR011022">
    <property type="entry name" value="Arrestin_C-like"/>
</dbReference>
<organism evidence="3 4">
    <name type="scientific">Phycomyces blakesleeanus (strain ATCC 8743b / DSM 1359 / FGSC 10004 / NBRC 33097 / NRRL 1555)</name>
    <dbReference type="NCBI Taxonomy" id="763407"/>
    <lineage>
        <taxon>Eukaryota</taxon>
        <taxon>Fungi</taxon>
        <taxon>Fungi incertae sedis</taxon>
        <taxon>Mucoromycota</taxon>
        <taxon>Mucoromycotina</taxon>
        <taxon>Mucoromycetes</taxon>
        <taxon>Mucorales</taxon>
        <taxon>Phycomycetaceae</taxon>
        <taxon>Phycomyces</taxon>
    </lineage>
</organism>
<dbReference type="Pfam" id="PF02752">
    <property type="entry name" value="Arrestin_C"/>
    <property type="match status" value="1"/>
</dbReference>
<sequence>MSPTMTRSWTGPDQRIHSMQPIKKDPTPSRPLRSWCITALSNFQVPLIRGRVGPAKDVHQAEETKPNTQITDTRLPRSYTVAAQISNISQPIAITGSIDFRSPPSHLQATEHPLPCLTETSQQTNISISDLIRRLTRTSTLSRNNTTTTVIHDNKYQAGRPHWLHTKQGTEIYLTSPYVVAGGQLTGTVIIKLNPSQPQMDYLEGLVSLQLNFYGVEAITDTAHFSPASHTCQFLRQNVLSAVHSQIYPRHLSNNKQSLVIPFTAQLPVDLSGSYKDKKGMIRYYLERKPSQNPSTYATLRAERPIELYSNSSLGTLGDAALYVPVVETRQVWRTPSCQESCVNISLALSRTLWVSGSPIYAVLKTNNESKQKITNVKIELLRRQNTFSQTGLTGSFEFMPVTSTCEVIAQTSLASLDWWRATDESTSNQVTLVVEAPPNQCSVKNQTLIDVSFALRLSLACPTSTDAVLETPVTLVHPISMDPPPNIYEHKSHDIQSVQANIFLRHANERQLLHKTLFIAAGNNSSVSTLDSISSLSSDPYLGLTIDTPTIGVKNILNRSRKSISSLEAHSLPMNHQHSSRTLSFAPSPNIEKIRYGQVSVHRVVEKEESVRENTTADLRHQLGLTPVGEAMQGYMSEFCASAGEELAYLGLKKDISSSHNTDISYNSSNDPFIAEWQGKDIGARGLKRMVASSSRYMRALRSKSMQPARKASFNSKRPNQPCQ</sequence>
<proteinExistence type="predicted"/>